<protein>
    <submittedName>
        <fullName evidence="1">Uncharacterized protein</fullName>
    </submittedName>
</protein>
<accession>A0A379CIZ6</accession>
<proteinExistence type="predicted"/>
<evidence type="ECO:0000313" key="1">
    <source>
        <dbReference type="EMBL" id="SUB62094.1"/>
    </source>
</evidence>
<sequence>MIVKYIDNSKEEYQNVTDIKIEQPWIDGGYLSFYQSMERIRIPLKTVRDYKVEEV</sequence>
<organism evidence="1 2">
    <name type="scientific">Peptostreptococcus anaerobius</name>
    <dbReference type="NCBI Taxonomy" id="1261"/>
    <lineage>
        <taxon>Bacteria</taxon>
        <taxon>Bacillati</taxon>
        <taxon>Bacillota</taxon>
        <taxon>Clostridia</taxon>
        <taxon>Peptostreptococcales</taxon>
        <taxon>Peptostreptococcaceae</taxon>
        <taxon>Peptostreptococcus</taxon>
    </lineage>
</organism>
<evidence type="ECO:0000313" key="2">
    <source>
        <dbReference type="Proteomes" id="UP000255101"/>
    </source>
</evidence>
<dbReference type="RefSeq" id="WP_019595725.1">
    <property type="nucleotide sequence ID" value="NZ_FOVA01000025.1"/>
</dbReference>
<dbReference type="Proteomes" id="UP000255101">
    <property type="component" value="Unassembled WGS sequence"/>
</dbReference>
<name>A0A379CIZ6_9FIRM</name>
<reference evidence="1 2" key="1">
    <citation type="submission" date="2018-06" db="EMBL/GenBank/DDBJ databases">
        <authorList>
            <consortium name="Pathogen Informatics"/>
            <person name="Doyle S."/>
        </authorList>
    </citation>
    <scope>NUCLEOTIDE SEQUENCE [LARGE SCALE GENOMIC DNA]</scope>
    <source>
        <strain evidence="1 2">NCTC11460</strain>
    </source>
</reference>
<dbReference type="EMBL" id="UGTB01000004">
    <property type="protein sequence ID" value="SUB62094.1"/>
    <property type="molecule type" value="Genomic_DNA"/>
</dbReference>
<dbReference type="AlphaFoldDB" id="A0A379CIZ6"/>
<gene>
    <name evidence="1" type="ORF">NCTC11460_02102</name>
</gene>